<evidence type="ECO:0000259" key="9">
    <source>
        <dbReference type="Pfam" id="PF00892"/>
    </source>
</evidence>
<feature type="transmembrane region" description="Helical" evidence="8">
    <location>
        <begin position="36"/>
        <end position="55"/>
    </location>
</feature>
<dbReference type="EMBL" id="ADCX01000004">
    <property type="protein sequence ID" value="EFG27239.2"/>
    <property type="molecule type" value="Genomic_DNA"/>
</dbReference>
<keyword evidence="5 8" id="KW-1133">Transmembrane helix</keyword>
<dbReference type="Proteomes" id="UP000005777">
    <property type="component" value="Unassembled WGS sequence"/>
</dbReference>
<dbReference type="GO" id="GO:0005886">
    <property type="term" value="C:plasma membrane"/>
    <property type="evidence" value="ECO:0007669"/>
    <property type="project" value="UniProtKB-SubCell"/>
</dbReference>
<keyword evidence="4 8" id="KW-0812">Transmembrane</keyword>
<reference evidence="10" key="1">
    <citation type="submission" date="2012-01" db="EMBL/GenBank/DDBJ databases">
        <title>The Genome Sequence of Scardovia inopinata F0304.</title>
        <authorList>
            <consortium name="The Broad Institute Genome Sequencing Platform"/>
            <person name="Ward D."/>
            <person name="Earl A."/>
            <person name="Feldgarden M."/>
            <person name="Gevers D."/>
            <person name="Young S."/>
            <person name="Zeng Q."/>
            <person name="Koehrsen M."/>
            <person name="Alvarado L."/>
            <person name="Berlin A.M."/>
            <person name="Borenstein D."/>
            <person name="Chapman S.B."/>
            <person name="Chen Z."/>
            <person name="Engels R."/>
            <person name="Freedman E."/>
            <person name="Gellesch M."/>
            <person name="Goldberg J."/>
            <person name="Griggs A."/>
            <person name="Gujja S."/>
            <person name="Heilman E.R."/>
            <person name="Heiman D.I."/>
            <person name="Hepburn T.A."/>
            <person name="Howarth C."/>
            <person name="Jen D."/>
            <person name="Larson L."/>
            <person name="Mehta T."/>
            <person name="Park D."/>
            <person name="Pearson M."/>
            <person name="Richards J."/>
            <person name="Roberts A."/>
            <person name="Saif S."/>
            <person name="Shea T.D."/>
            <person name="Shenoy N."/>
            <person name="Sisk P."/>
            <person name="Stolte C."/>
            <person name="Sykes S.N."/>
            <person name="Walk T."/>
            <person name="White J."/>
            <person name="Yandava C."/>
            <person name="Izard J."/>
            <person name="Baranova O.V."/>
            <person name="Blanton J.M."/>
            <person name="Tanner A.C."/>
            <person name="Dewhirst F."/>
            <person name="Haas B."/>
            <person name="Nusbaum C."/>
            <person name="Birren B."/>
        </authorList>
    </citation>
    <scope>NUCLEOTIDE SEQUENCE [LARGE SCALE GENOMIC DNA]</scope>
    <source>
        <strain evidence="10">F0304</strain>
        <strain evidence="10">F0304</strain>
    </source>
</reference>
<dbReference type="AlphaFoldDB" id="W5IJR7"/>
<protein>
    <recommendedName>
        <fullName evidence="9">EamA domain-containing protein</fullName>
    </recommendedName>
</protein>
<evidence type="ECO:0000256" key="8">
    <source>
        <dbReference type="SAM" id="Phobius"/>
    </source>
</evidence>
<feature type="region of interest" description="Disordered" evidence="7">
    <location>
        <begin position="376"/>
        <end position="399"/>
    </location>
</feature>
<dbReference type="eggNOG" id="COG0697">
    <property type="taxonomic scope" value="Bacteria"/>
</dbReference>
<feature type="domain" description="EamA" evidence="9">
    <location>
        <begin position="36"/>
        <end position="85"/>
    </location>
</feature>
<dbReference type="HOGENOM" id="CLU_033863_21_2_11"/>
<feature type="compositionally biased region" description="Polar residues" evidence="7">
    <location>
        <begin position="378"/>
        <end position="393"/>
    </location>
</feature>
<feature type="transmembrane region" description="Helical" evidence="8">
    <location>
        <begin position="317"/>
        <end position="335"/>
    </location>
</feature>
<dbReference type="Pfam" id="PF00892">
    <property type="entry name" value="EamA"/>
    <property type="match status" value="2"/>
</dbReference>
<comment type="subcellular location">
    <subcellularLocation>
        <location evidence="1">Cell membrane</location>
        <topology evidence="1">Multi-pass membrane protein</topology>
    </subcellularLocation>
</comment>
<evidence type="ECO:0000256" key="3">
    <source>
        <dbReference type="ARBA" id="ARBA00022475"/>
    </source>
</evidence>
<evidence type="ECO:0000256" key="4">
    <source>
        <dbReference type="ARBA" id="ARBA00022692"/>
    </source>
</evidence>
<feature type="transmembrane region" description="Helical" evidence="8">
    <location>
        <begin position="194"/>
        <end position="214"/>
    </location>
</feature>
<feature type="domain" description="EamA" evidence="9">
    <location>
        <begin position="224"/>
        <end position="355"/>
    </location>
</feature>
<keyword evidence="6 8" id="KW-0472">Membrane</keyword>
<evidence type="ECO:0000256" key="7">
    <source>
        <dbReference type="SAM" id="MobiDB-lite"/>
    </source>
</evidence>
<dbReference type="InterPro" id="IPR051258">
    <property type="entry name" value="Diverse_Substrate_Transporter"/>
</dbReference>
<dbReference type="InterPro" id="IPR037185">
    <property type="entry name" value="EmrE-like"/>
</dbReference>
<evidence type="ECO:0000256" key="1">
    <source>
        <dbReference type="ARBA" id="ARBA00004651"/>
    </source>
</evidence>
<dbReference type="PANTHER" id="PTHR42920">
    <property type="entry name" value="OS03G0707200 PROTEIN-RELATED"/>
    <property type="match status" value="1"/>
</dbReference>
<keyword evidence="11" id="KW-1185">Reference proteome</keyword>
<dbReference type="SUPFAM" id="SSF103481">
    <property type="entry name" value="Multidrug resistance efflux transporter EmrE"/>
    <property type="match status" value="2"/>
</dbReference>
<feature type="transmembrane region" description="Helical" evidence="8">
    <location>
        <begin position="166"/>
        <end position="187"/>
    </location>
</feature>
<evidence type="ECO:0000313" key="11">
    <source>
        <dbReference type="Proteomes" id="UP000005777"/>
    </source>
</evidence>
<feature type="transmembrane region" description="Helical" evidence="8">
    <location>
        <begin position="284"/>
        <end position="305"/>
    </location>
</feature>
<feature type="transmembrane region" description="Helical" evidence="8">
    <location>
        <begin position="139"/>
        <end position="160"/>
    </location>
</feature>
<accession>W5IJR7</accession>
<dbReference type="InterPro" id="IPR000620">
    <property type="entry name" value="EamA_dom"/>
</dbReference>
<keyword evidence="3" id="KW-1003">Cell membrane</keyword>
<sequence length="399" mass="43817">MSGIAKVSGITFSLNLHNMREEDGMSSKSQVRAVEGSLALVLAALCWGFAFVFSVKGSETMSFWFFNAVRFTLASISLLPFAVWSFIHNHRLGPGRHEIAEKRFSLLERAKRPSGSRRNRILVFSLSDLRKPGTLLNRILIYILCGIFLFLASSVQQLGLEISKQAAHAGFIASLYIVVVPILARIFLRKRTSFVTVSGIFLAIIGFYFLSIPVHGGFSSINPADLIYLISATLFAAHIILIDANVHRVDTMVLSFVQSAIVALLSWIAAAVDGSINMAAAWNGWMSVFYTGVISVGVAYTLQIFGQLYVPPAQASILMSLESLFSALGGVLILHETMSSRAIFGSSLIFLGTLVSQIPIENIRLRINRRHTLEMENLASQQPEPNLKTGSSDDQQEND</sequence>
<feature type="transmembrane region" description="Helical" evidence="8">
    <location>
        <begin position="341"/>
        <end position="360"/>
    </location>
</feature>
<comment type="caution">
    <text evidence="10">The sequence shown here is derived from an EMBL/GenBank/DDBJ whole genome shotgun (WGS) entry which is preliminary data.</text>
</comment>
<evidence type="ECO:0000256" key="6">
    <source>
        <dbReference type="ARBA" id="ARBA00023136"/>
    </source>
</evidence>
<evidence type="ECO:0000256" key="5">
    <source>
        <dbReference type="ARBA" id="ARBA00022989"/>
    </source>
</evidence>
<evidence type="ECO:0000313" key="10">
    <source>
        <dbReference type="EMBL" id="EFG27239.2"/>
    </source>
</evidence>
<gene>
    <name evidence="10" type="ORF">HMPREF9020_00878</name>
</gene>
<dbReference type="PANTHER" id="PTHR42920:SF5">
    <property type="entry name" value="EAMA DOMAIN-CONTAINING PROTEIN"/>
    <property type="match status" value="1"/>
</dbReference>
<organism evidence="10 11">
    <name type="scientific">Scardovia inopinata F0304</name>
    <dbReference type="NCBI Taxonomy" id="641146"/>
    <lineage>
        <taxon>Bacteria</taxon>
        <taxon>Bacillati</taxon>
        <taxon>Actinomycetota</taxon>
        <taxon>Actinomycetes</taxon>
        <taxon>Bifidobacteriales</taxon>
        <taxon>Bifidobacteriaceae</taxon>
        <taxon>Scardovia</taxon>
    </lineage>
</organism>
<proteinExistence type="inferred from homology"/>
<name>W5IJR7_SCAIO</name>
<feature type="transmembrane region" description="Helical" evidence="8">
    <location>
        <begin position="61"/>
        <end position="87"/>
    </location>
</feature>
<comment type="similarity">
    <text evidence="2">Belongs to the EamA transporter family.</text>
</comment>
<evidence type="ECO:0000256" key="2">
    <source>
        <dbReference type="ARBA" id="ARBA00007362"/>
    </source>
</evidence>
<feature type="transmembrane region" description="Helical" evidence="8">
    <location>
        <begin position="253"/>
        <end position="272"/>
    </location>
</feature>
<feature type="transmembrane region" description="Helical" evidence="8">
    <location>
        <begin position="226"/>
        <end position="246"/>
    </location>
</feature>